<name>A0A6M3XX08_9ZZZZ</name>
<accession>A0A6M3XX08</accession>
<organism evidence="1">
    <name type="scientific">viral metagenome</name>
    <dbReference type="NCBI Taxonomy" id="1070528"/>
    <lineage>
        <taxon>unclassified sequences</taxon>
        <taxon>metagenomes</taxon>
        <taxon>organismal metagenomes</taxon>
    </lineage>
</organism>
<sequence length="55" mass="5949">MPNESCFLAAFPCIDTIVHLGPAVMGAKDLDKEMAEGTPFGLKLREIAKKVEALM</sequence>
<gene>
    <name evidence="1" type="ORF">TM448B03242_0003</name>
</gene>
<dbReference type="AlphaFoldDB" id="A0A6M3XX08"/>
<proteinExistence type="predicted"/>
<evidence type="ECO:0000313" key="1">
    <source>
        <dbReference type="EMBL" id="QJI02427.1"/>
    </source>
</evidence>
<reference evidence="1" key="1">
    <citation type="submission" date="2020-03" db="EMBL/GenBank/DDBJ databases">
        <title>The deep terrestrial virosphere.</title>
        <authorList>
            <person name="Holmfeldt K."/>
            <person name="Nilsson E."/>
            <person name="Simone D."/>
            <person name="Lopez-Fernandez M."/>
            <person name="Wu X."/>
            <person name="de Brujin I."/>
            <person name="Lundin D."/>
            <person name="Andersson A."/>
            <person name="Bertilsson S."/>
            <person name="Dopson M."/>
        </authorList>
    </citation>
    <scope>NUCLEOTIDE SEQUENCE</scope>
    <source>
        <strain evidence="1">TM448B03242</strain>
    </source>
</reference>
<protein>
    <submittedName>
        <fullName evidence="1">Uncharacterized protein</fullName>
    </submittedName>
</protein>
<dbReference type="EMBL" id="MT145001">
    <property type="protein sequence ID" value="QJI02427.1"/>
    <property type="molecule type" value="Genomic_DNA"/>
</dbReference>